<dbReference type="InterPro" id="IPR011712">
    <property type="entry name" value="Sig_transdc_His_kin_sub3_dim/P"/>
</dbReference>
<evidence type="ECO:0000256" key="5">
    <source>
        <dbReference type="ARBA" id="ARBA00022741"/>
    </source>
</evidence>
<dbReference type="Pfam" id="PF23539">
    <property type="entry name" value="DUF7134"/>
    <property type="match status" value="1"/>
</dbReference>
<keyword evidence="5" id="KW-0547">Nucleotide-binding</keyword>
<gene>
    <name evidence="13" type="ORF">JOF53_004494</name>
</gene>
<name>A0ABS5AH63_9PSEU</name>
<organism evidence="13 14">
    <name type="scientific">Crossiella equi</name>
    <dbReference type="NCBI Taxonomy" id="130796"/>
    <lineage>
        <taxon>Bacteria</taxon>
        <taxon>Bacillati</taxon>
        <taxon>Actinomycetota</taxon>
        <taxon>Actinomycetes</taxon>
        <taxon>Pseudonocardiales</taxon>
        <taxon>Pseudonocardiaceae</taxon>
        <taxon>Crossiella</taxon>
    </lineage>
</organism>
<dbReference type="InterPro" id="IPR055558">
    <property type="entry name" value="DUF7134"/>
</dbReference>
<keyword evidence="9" id="KW-1133">Transmembrane helix</keyword>
<dbReference type="Gene3D" id="1.20.5.1930">
    <property type="match status" value="1"/>
</dbReference>
<dbReference type="InterPro" id="IPR050482">
    <property type="entry name" value="Sensor_HK_TwoCompSys"/>
</dbReference>
<feature type="domain" description="Histidine kinase/HSP90-like ATPase" evidence="10">
    <location>
        <begin position="296"/>
        <end position="392"/>
    </location>
</feature>
<evidence type="ECO:0000259" key="11">
    <source>
        <dbReference type="Pfam" id="PF07730"/>
    </source>
</evidence>
<evidence type="ECO:0000256" key="9">
    <source>
        <dbReference type="SAM" id="Phobius"/>
    </source>
</evidence>
<dbReference type="InterPro" id="IPR036890">
    <property type="entry name" value="HATPase_C_sf"/>
</dbReference>
<keyword evidence="7" id="KW-0067">ATP-binding</keyword>
<keyword evidence="3" id="KW-0597">Phosphoprotein</keyword>
<keyword evidence="14" id="KW-1185">Reference proteome</keyword>
<evidence type="ECO:0000256" key="3">
    <source>
        <dbReference type="ARBA" id="ARBA00022553"/>
    </source>
</evidence>
<dbReference type="InterPro" id="IPR003594">
    <property type="entry name" value="HATPase_dom"/>
</dbReference>
<keyword evidence="9" id="KW-0472">Membrane</keyword>
<dbReference type="CDD" id="cd16917">
    <property type="entry name" value="HATPase_UhpB-NarQ-NarX-like"/>
    <property type="match status" value="1"/>
</dbReference>
<evidence type="ECO:0000256" key="8">
    <source>
        <dbReference type="ARBA" id="ARBA00023012"/>
    </source>
</evidence>
<dbReference type="GO" id="GO:0016301">
    <property type="term" value="F:kinase activity"/>
    <property type="evidence" value="ECO:0007669"/>
    <property type="project" value="UniProtKB-KW"/>
</dbReference>
<feature type="transmembrane region" description="Helical" evidence="9">
    <location>
        <begin position="12"/>
        <end position="30"/>
    </location>
</feature>
<dbReference type="Pfam" id="PF07730">
    <property type="entry name" value="HisKA_3"/>
    <property type="match status" value="1"/>
</dbReference>
<dbReference type="PANTHER" id="PTHR24421:SF10">
    <property type="entry name" value="NITRATE_NITRITE SENSOR PROTEIN NARQ"/>
    <property type="match status" value="1"/>
</dbReference>
<protein>
    <recommendedName>
        <fullName evidence="2">histidine kinase</fullName>
        <ecNumber evidence="2">2.7.13.3</ecNumber>
    </recommendedName>
</protein>
<dbReference type="EC" id="2.7.13.3" evidence="2"/>
<dbReference type="EMBL" id="JAGIOO010000001">
    <property type="protein sequence ID" value="MBP2475622.1"/>
    <property type="molecule type" value="Genomic_DNA"/>
</dbReference>
<feature type="transmembrane region" description="Helical" evidence="9">
    <location>
        <begin position="36"/>
        <end position="55"/>
    </location>
</feature>
<evidence type="ECO:0000256" key="7">
    <source>
        <dbReference type="ARBA" id="ARBA00022840"/>
    </source>
</evidence>
<keyword evidence="4" id="KW-0808">Transferase</keyword>
<feature type="domain" description="DUF7134" evidence="12">
    <location>
        <begin position="5"/>
        <end position="156"/>
    </location>
</feature>
<evidence type="ECO:0000313" key="14">
    <source>
        <dbReference type="Proteomes" id="UP001519363"/>
    </source>
</evidence>
<evidence type="ECO:0000256" key="1">
    <source>
        <dbReference type="ARBA" id="ARBA00000085"/>
    </source>
</evidence>
<dbReference type="Proteomes" id="UP001519363">
    <property type="component" value="Unassembled WGS sequence"/>
</dbReference>
<dbReference type="RefSeq" id="WP_307850099.1">
    <property type="nucleotide sequence ID" value="NZ_JAGIOO010000001.1"/>
</dbReference>
<evidence type="ECO:0000259" key="10">
    <source>
        <dbReference type="Pfam" id="PF02518"/>
    </source>
</evidence>
<evidence type="ECO:0000256" key="2">
    <source>
        <dbReference type="ARBA" id="ARBA00012438"/>
    </source>
</evidence>
<dbReference type="SUPFAM" id="SSF55874">
    <property type="entry name" value="ATPase domain of HSP90 chaperone/DNA topoisomerase II/histidine kinase"/>
    <property type="match status" value="1"/>
</dbReference>
<keyword evidence="8" id="KW-0902">Two-component regulatory system</keyword>
<evidence type="ECO:0000313" key="13">
    <source>
        <dbReference type="EMBL" id="MBP2475622.1"/>
    </source>
</evidence>
<dbReference type="Pfam" id="PF02518">
    <property type="entry name" value="HATPase_c"/>
    <property type="match status" value="1"/>
</dbReference>
<feature type="transmembrane region" description="Helical" evidence="9">
    <location>
        <begin position="108"/>
        <end position="125"/>
    </location>
</feature>
<feature type="domain" description="Signal transduction histidine kinase subgroup 3 dimerisation and phosphoacceptor" evidence="11">
    <location>
        <begin position="184"/>
        <end position="250"/>
    </location>
</feature>
<keyword evidence="6 13" id="KW-0418">Kinase</keyword>
<proteinExistence type="predicted"/>
<reference evidence="13 14" key="1">
    <citation type="submission" date="2021-03" db="EMBL/GenBank/DDBJ databases">
        <title>Sequencing the genomes of 1000 actinobacteria strains.</title>
        <authorList>
            <person name="Klenk H.-P."/>
        </authorList>
    </citation>
    <scope>NUCLEOTIDE SEQUENCE [LARGE SCALE GENOMIC DNA]</scope>
    <source>
        <strain evidence="13 14">DSM 44580</strain>
    </source>
</reference>
<comment type="caution">
    <text evidence="13">The sequence shown here is derived from an EMBL/GenBank/DDBJ whole genome shotgun (WGS) entry which is preliminary data.</text>
</comment>
<evidence type="ECO:0000256" key="4">
    <source>
        <dbReference type="ARBA" id="ARBA00022679"/>
    </source>
</evidence>
<comment type="catalytic activity">
    <reaction evidence="1">
        <text>ATP + protein L-histidine = ADP + protein N-phospho-L-histidine.</text>
        <dbReference type="EC" id="2.7.13.3"/>
    </reaction>
</comment>
<keyword evidence="9" id="KW-0812">Transmembrane</keyword>
<evidence type="ECO:0000259" key="12">
    <source>
        <dbReference type="Pfam" id="PF23539"/>
    </source>
</evidence>
<dbReference type="Gene3D" id="3.30.565.10">
    <property type="entry name" value="Histidine kinase-like ATPase, C-terminal domain"/>
    <property type="match status" value="1"/>
</dbReference>
<accession>A0ABS5AH63</accession>
<dbReference type="PANTHER" id="PTHR24421">
    <property type="entry name" value="NITRATE/NITRITE SENSOR PROTEIN NARX-RELATED"/>
    <property type="match status" value="1"/>
</dbReference>
<evidence type="ECO:0000256" key="6">
    <source>
        <dbReference type="ARBA" id="ARBA00022777"/>
    </source>
</evidence>
<feature type="transmembrane region" description="Helical" evidence="9">
    <location>
        <begin position="131"/>
        <end position="149"/>
    </location>
</feature>
<sequence>MRRLSLWLRAHPLVGDTALVVVLTVLDMFWRNPNWVVTDANYYSVGALLTVPLIVRRRQPMVAAGLIVFAEVLRIFTHPADMDYRIGEFGIPIMLYTLAVYSNRKAAAIFAISITLINIVVLMRFPDPGPMAWSAFSWFASPAFAWLLGEIVAARRALNEEAVQRLLMLELERDQQAKIAVAKERTRIARELHDVVAHAVSVIVVQADGAGYMLKDKPELAERSLKTISATGRQALNELRRLLGVLRTTDENDPEMAPQPSAGQVEELVEKIRAVGLPVQLEMRGDLDELPVGVGLGVYRIVQEALTNTIKHGGTGAKAIVRVYRGDDAVQVQVLDSGTSSANGTAPRAPGLVSGGNGLIGMQERASVFGGELEAGPRPNGGWQVFARLPLSNRTVGT</sequence>